<feature type="domain" description="Nephrocystin 3-like N-terminal" evidence="2">
    <location>
        <begin position="13"/>
        <end position="165"/>
    </location>
</feature>
<organism evidence="3">
    <name type="scientific">Psilocybe cubensis</name>
    <name type="common">Psychedelic mushroom</name>
    <name type="synonym">Stropharia cubensis</name>
    <dbReference type="NCBI Taxonomy" id="181762"/>
    <lineage>
        <taxon>Eukaryota</taxon>
        <taxon>Fungi</taxon>
        <taxon>Dikarya</taxon>
        <taxon>Basidiomycota</taxon>
        <taxon>Agaricomycotina</taxon>
        <taxon>Agaricomycetes</taxon>
        <taxon>Agaricomycetidae</taxon>
        <taxon>Agaricales</taxon>
        <taxon>Agaricineae</taxon>
        <taxon>Strophariaceae</taxon>
        <taxon>Psilocybe</taxon>
    </lineage>
</organism>
<dbReference type="Gene3D" id="3.40.50.300">
    <property type="entry name" value="P-loop containing nucleotide triphosphate hydrolases"/>
    <property type="match status" value="1"/>
</dbReference>
<reference evidence="3" key="1">
    <citation type="submission" date="2021-02" db="EMBL/GenBank/DDBJ databases">
        <title>Psilocybe cubensis genome.</title>
        <authorList>
            <person name="Mckernan K.J."/>
            <person name="Crawford S."/>
            <person name="Trippe A."/>
            <person name="Kane L.T."/>
            <person name="Mclaughlin S."/>
        </authorList>
    </citation>
    <scope>NUCLEOTIDE SEQUENCE [LARGE SCALE GENOMIC DNA]</scope>
    <source>
        <strain evidence="3">MGC-MH-2018</strain>
    </source>
</reference>
<dbReference type="Pfam" id="PF24883">
    <property type="entry name" value="NPHP3_N"/>
    <property type="match status" value="1"/>
</dbReference>
<dbReference type="InterPro" id="IPR027417">
    <property type="entry name" value="P-loop_NTPase"/>
</dbReference>
<dbReference type="EMBL" id="JAFIQS010000020">
    <property type="protein sequence ID" value="KAG5162267.1"/>
    <property type="molecule type" value="Genomic_DNA"/>
</dbReference>
<dbReference type="PANTHER" id="PTHR10039">
    <property type="entry name" value="AMELOGENIN"/>
    <property type="match status" value="1"/>
</dbReference>
<dbReference type="OrthoDB" id="3014077at2759"/>
<dbReference type="PANTHER" id="PTHR10039:SF16">
    <property type="entry name" value="GPI INOSITOL-DEACYLASE"/>
    <property type="match status" value="1"/>
</dbReference>
<sequence>MNWINGLDHLYRDSVFLWLYGAAGAGKSAIAQTIAEMLDSRNGCIASFFFARDDPHRGTARFLVPTLAYQLAVKLPPVFRACVVQVFENDPLVVTRSFESQFTALIKGPLLQLLQNGCTFDHNIVIIIDGLDECEDSKVQARIVYAAFRVLQDESIPLKILLASRPEVAISSAFSLKGPEELTIVALDDDYQSREDIEYFLVDSFCKIKSQHCRRAHIPEGWPSPSQITTLVERSSGQFIYASTVVKYVESSRHRPTHRLEIVLGVRPTMAGDNPFAELDALYRHILMGVEEVDLILKILAFVTFCPPGFYDEVSVSFVEAFLSLETGDAQVLLHNLASLVSLDDWVGVRGPLGQISRAPWIRILHASLKDYLVDKSRSRDLYIDPPNMHAFFAQLSFSHISAGRKSGYYEAGIKI</sequence>
<name>A0A8H7XKF9_PSICU</name>
<comment type="caution">
    <text evidence="3">The sequence shown here is derived from an EMBL/GenBank/DDBJ whole genome shotgun (WGS) entry which is preliminary data.</text>
</comment>
<evidence type="ECO:0000256" key="1">
    <source>
        <dbReference type="ARBA" id="ARBA00022737"/>
    </source>
</evidence>
<protein>
    <recommendedName>
        <fullName evidence="2">Nephrocystin 3-like N-terminal domain-containing protein</fullName>
    </recommendedName>
</protein>
<dbReference type="AlphaFoldDB" id="A0A8H7XKF9"/>
<evidence type="ECO:0000259" key="2">
    <source>
        <dbReference type="Pfam" id="PF24883"/>
    </source>
</evidence>
<proteinExistence type="predicted"/>
<dbReference type="SUPFAM" id="SSF52540">
    <property type="entry name" value="P-loop containing nucleoside triphosphate hydrolases"/>
    <property type="match status" value="1"/>
</dbReference>
<accession>A0A8H7XKF9</accession>
<gene>
    <name evidence="3" type="ORF">JR316_012930</name>
</gene>
<keyword evidence="1" id="KW-0677">Repeat</keyword>
<dbReference type="InterPro" id="IPR056884">
    <property type="entry name" value="NPHP3-like_N"/>
</dbReference>
<evidence type="ECO:0000313" key="3">
    <source>
        <dbReference type="EMBL" id="KAG5162267.1"/>
    </source>
</evidence>